<protein>
    <submittedName>
        <fullName evidence="1">Stage V sporulation protein G</fullName>
    </submittedName>
</protein>
<dbReference type="GO" id="GO:0030435">
    <property type="term" value="P:sporulation resulting in formation of a cellular spore"/>
    <property type="evidence" value="ECO:0007669"/>
    <property type="project" value="InterPro"/>
</dbReference>
<dbReference type="AlphaFoldDB" id="A0A1M6Q7V4"/>
<dbReference type="OrthoDB" id="15496at2"/>
<evidence type="ECO:0000313" key="1">
    <source>
        <dbReference type="EMBL" id="SHK16359.1"/>
    </source>
</evidence>
<reference evidence="1 2" key="1">
    <citation type="submission" date="2016-11" db="EMBL/GenBank/DDBJ databases">
        <authorList>
            <person name="Jaros S."/>
            <person name="Januszkiewicz K."/>
            <person name="Wedrychowicz H."/>
        </authorList>
    </citation>
    <scope>NUCLEOTIDE SEQUENCE [LARGE SCALE GENOMIC DNA]</scope>
    <source>
        <strain evidence="1 2">DSM 19557</strain>
    </source>
</reference>
<proteinExistence type="predicted"/>
<dbReference type="STRING" id="381751.SAMN05444391_0117"/>
<dbReference type="SUPFAM" id="SSF160537">
    <property type="entry name" value="SpoVG-like"/>
    <property type="match status" value="1"/>
</dbReference>
<dbReference type="RefSeq" id="WP_079653324.1">
    <property type="nucleotide sequence ID" value="NZ_LT670846.1"/>
</dbReference>
<dbReference type="Gene3D" id="3.30.1120.40">
    <property type="entry name" value="Stage V sporulation protein G"/>
    <property type="match status" value="1"/>
</dbReference>
<name>A0A1M6Q7V4_9AQUI</name>
<gene>
    <name evidence="1" type="ORF">SAMN05444391_0117</name>
</gene>
<dbReference type="Proteomes" id="UP000189810">
    <property type="component" value="Chromosome I"/>
</dbReference>
<organism evidence="1 2">
    <name type="scientific">Thermocrinis minervae</name>
    <dbReference type="NCBI Taxonomy" id="381751"/>
    <lineage>
        <taxon>Bacteria</taxon>
        <taxon>Pseudomonadati</taxon>
        <taxon>Aquificota</taxon>
        <taxon>Aquificia</taxon>
        <taxon>Aquificales</taxon>
        <taxon>Aquificaceae</taxon>
        <taxon>Thermocrinis</taxon>
    </lineage>
</organism>
<sequence length="79" mass="9394">MDIKLIKFYPFEVSVKRPRLLAYVDLLLFDKVLIKGIKLLENKHGGYFVQMPEHVEIVSRDLLDSIRRVVVDYYKENLL</sequence>
<evidence type="ECO:0000313" key="2">
    <source>
        <dbReference type="Proteomes" id="UP000189810"/>
    </source>
</evidence>
<dbReference type="EMBL" id="LT670846">
    <property type="protein sequence ID" value="SHK16359.1"/>
    <property type="molecule type" value="Genomic_DNA"/>
</dbReference>
<dbReference type="InterPro" id="IPR036751">
    <property type="entry name" value="SpoVG_sf"/>
</dbReference>
<accession>A0A1M6Q7V4</accession>
<keyword evidence="2" id="KW-1185">Reference proteome</keyword>